<dbReference type="SUPFAM" id="SSF46626">
    <property type="entry name" value="Cytochrome c"/>
    <property type="match status" value="1"/>
</dbReference>
<evidence type="ECO:0000313" key="1">
    <source>
        <dbReference type="EMBL" id="ASV30886.1"/>
    </source>
</evidence>
<dbReference type="Gene3D" id="1.10.760.10">
    <property type="entry name" value="Cytochrome c-like domain"/>
    <property type="match status" value="1"/>
</dbReference>
<reference evidence="1 2" key="1">
    <citation type="submission" date="2017-08" db="EMBL/GenBank/DDBJ databases">
        <title>The complete genome sequence of Maribacter sp. B1, isolated from deep-sea sediment.</title>
        <authorList>
            <person name="Wu Y.-H."/>
            <person name="Cheng H."/>
            <person name="Xu X.-W."/>
        </authorList>
    </citation>
    <scope>NUCLEOTIDE SEQUENCE [LARGE SCALE GENOMIC DNA]</scope>
    <source>
        <strain evidence="1 2">B1</strain>
    </source>
</reference>
<dbReference type="EMBL" id="CP022957">
    <property type="protein sequence ID" value="ASV30886.1"/>
    <property type="molecule type" value="Genomic_DNA"/>
</dbReference>
<dbReference type="Proteomes" id="UP000215244">
    <property type="component" value="Chromosome"/>
</dbReference>
<sequence length="135" mass="14897">MKNKRDIRIWTILMVTGLLILGFNGHAQEKWVAPASADKIVNPLKGDTDALANGKRTYRMLCVVCHGAKGKGDGVGGAGLKPLPTNLTSAEFQAQTDGAIFWKLEEGRSPMASYKTALPEKKRWELINYIRTLKQ</sequence>
<keyword evidence="2" id="KW-1185">Reference proteome</keyword>
<evidence type="ECO:0000313" key="2">
    <source>
        <dbReference type="Proteomes" id="UP000215244"/>
    </source>
</evidence>
<proteinExistence type="predicted"/>
<dbReference type="GO" id="GO:0009055">
    <property type="term" value="F:electron transfer activity"/>
    <property type="evidence" value="ECO:0007669"/>
    <property type="project" value="InterPro"/>
</dbReference>
<name>A0A223V6E6_9FLAO</name>
<dbReference type="Pfam" id="PF13442">
    <property type="entry name" value="Cytochrome_CBB3"/>
    <property type="match status" value="1"/>
</dbReference>
<dbReference type="GO" id="GO:0020037">
    <property type="term" value="F:heme binding"/>
    <property type="evidence" value="ECO:0007669"/>
    <property type="project" value="InterPro"/>
</dbReference>
<dbReference type="AlphaFoldDB" id="A0A223V6E6"/>
<protein>
    <submittedName>
        <fullName evidence="1">Cytochrome c class I</fullName>
    </submittedName>
</protein>
<dbReference type="InterPro" id="IPR036909">
    <property type="entry name" value="Cyt_c-like_dom_sf"/>
</dbReference>
<dbReference type="InterPro" id="IPR009056">
    <property type="entry name" value="Cyt_c-like_dom"/>
</dbReference>
<dbReference type="KEGG" id="marb:CJ263_12030"/>
<dbReference type="OrthoDB" id="9811395at2"/>
<accession>A0A223V6E6</accession>
<dbReference type="PANTHER" id="PTHR40394:SF2">
    <property type="entry name" value="QUINOL:CYTOCHROME C OXIDOREDUCTASE MEMBRANE PROTEIN"/>
    <property type="match status" value="1"/>
</dbReference>
<organism evidence="1 2">
    <name type="scientific">Maribacter cobaltidurans</name>
    <dbReference type="NCBI Taxonomy" id="1178778"/>
    <lineage>
        <taxon>Bacteria</taxon>
        <taxon>Pseudomonadati</taxon>
        <taxon>Bacteroidota</taxon>
        <taxon>Flavobacteriia</taxon>
        <taxon>Flavobacteriales</taxon>
        <taxon>Flavobacteriaceae</taxon>
        <taxon>Maribacter</taxon>
    </lineage>
</organism>
<dbReference type="RefSeq" id="WP_094997500.1">
    <property type="nucleotide sequence ID" value="NZ_BMJL01000007.1"/>
</dbReference>
<gene>
    <name evidence="1" type="ORF">CJ263_12030</name>
</gene>
<dbReference type="PROSITE" id="PS51007">
    <property type="entry name" value="CYTC"/>
    <property type="match status" value="1"/>
</dbReference>
<dbReference type="PANTHER" id="PTHR40394">
    <property type="entry name" value="LIPOPROTEIN-RELATED"/>
    <property type="match status" value="1"/>
</dbReference>